<feature type="compositionally biased region" description="Polar residues" evidence="1">
    <location>
        <begin position="11"/>
        <end position="31"/>
    </location>
</feature>
<name>A0A1Y2MCE1_EPING</name>
<sequence>MPGQWTRRLGSCSSQARSISTAQRTSNSNVRPVTPLSGIELGPTQQNGHRTLRKRLDGKKTLPIPPLLDPVVLETRSRYEQKKEKPKAAEFTPFQRKLWENPFAHALASPVRECRALGIWLPRDLLTSLHMRPHPTTGAPWLVPLSLTTDKEHLGLPMRFLGRQPVVEQLGKKKDWQRALYTRMIDKLEHNERETIVWREDMPELILDLLRKRVVDRLSWNFSFRGRLIPVASPRAEHLDAVDDVSTVLYFDSLRTRADDVQDGCEAVTAELDKWSTYFGAHFGDRFDPHAAPGVTHKAPFWYQAPVISHMQPRLQFPDLEYKTAIWRGGKVALYSLTDLLGPEKARELISGGKSKYTDYGCVVMKRARHNVPVELLLMQLQSYIAKPGP</sequence>
<feature type="region of interest" description="Disordered" evidence="1">
    <location>
        <begin position="1"/>
        <end position="48"/>
    </location>
</feature>
<dbReference type="Proteomes" id="UP000193240">
    <property type="component" value="Unassembled WGS sequence"/>
</dbReference>
<dbReference type="InParanoid" id="A0A1Y2MCE1"/>
<keyword evidence="3" id="KW-1185">Reference proteome</keyword>
<organism evidence="2 3">
    <name type="scientific">Epicoccum nigrum</name>
    <name type="common">Soil fungus</name>
    <name type="synonym">Epicoccum purpurascens</name>
    <dbReference type="NCBI Taxonomy" id="105696"/>
    <lineage>
        <taxon>Eukaryota</taxon>
        <taxon>Fungi</taxon>
        <taxon>Dikarya</taxon>
        <taxon>Ascomycota</taxon>
        <taxon>Pezizomycotina</taxon>
        <taxon>Dothideomycetes</taxon>
        <taxon>Pleosporomycetidae</taxon>
        <taxon>Pleosporales</taxon>
        <taxon>Pleosporineae</taxon>
        <taxon>Didymellaceae</taxon>
        <taxon>Epicoccum</taxon>
    </lineage>
</organism>
<protein>
    <submittedName>
        <fullName evidence="2">Uncharacterized protein</fullName>
    </submittedName>
</protein>
<accession>A0A1Y2MCE1</accession>
<gene>
    <name evidence="2" type="ORF">B5807_03038</name>
</gene>
<reference evidence="2 3" key="1">
    <citation type="journal article" date="2017" name="Genome Announc.">
        <title>Genome sequence of the saprophytic ascomycete Epicoccum nigrum ICMP 19927 strain isolated from New Zealand.</title>
        <authorList>
            <person name="Fokin M."/>
            <person name="Fleetwood D."/>
            <person name="Weir B.S."/>
            <person name="Villas-Boas S.G."/>
        </authorList>
    </citation>
    <scope>NUCLEOTIDE SEQUENCE [LARGE SCALE GENOMIC DNA]</scope>
    <source>
        <strain evidence="2 3">ICMP 19927</strain>
    </source>
</reference>
<dbReference type="EMBL" id="KZ107839">
    <property type="protein sequence ID" value="OSS53157.1"/>
    <property type="molecule type" value="Genomic_DNA"/>
</dbReference>
<evidence type="ECO:0000313" key="3">
    <source>
        <dbReference type="Proteomes" id="UP000193240"/>
    </source>
</evidence>
<dbReference type="OMA" id="SCVLIFR"/>
<evidence type="ECO:0000313" key="2">
    <source>
        <dbReference type="EMBL" id="OSS53157.1"/>
    </source>
</evidence>
<proteinExistence type="predicted"/>
<evidence type="ECO:0000256" key="1">
    <source>
        <dbReference type="SAM" id="MobiDB-lite"/>
    </source>
</evidence>
<dbReference type="STRING" id="105696.A0A1Y2MCE1"/>
<dbReference type="AlphaFoldDB" id="A0A1Y2MCE1"/>